<dbReference type="GO" id="GO:1990904">
    <property type="term" value="C:ribonucleoprotein complex"/>
    <property type="evidence" value="ECO:0007669"/>
    <property type="project" value="UniProtKB-KW"/>
</dbReference>
<reference evidence="4 5" key="1">
    <citation type="submission" date="2019-01" db="EMBL/GenBank/DDBJ databases">
        <authorList>
            <person name="Alioto T."/>
            <person name="Alioto T."/>
        </authorList>
    </citation>
    <scope>NUCLEOTIDE SEQUENCE [LARGE SCALE GENOMIC DNA]</scope>
</reference>
<dbReference type="PANTHER" id="PTHR19431">
    <property type="entry name" value="60S RIBOSOMAL PROTEIN L4"/>
    <property type="match status" value="1"/>
</dbReference>
<dbReference type="InterPro" id="IPR023574">
    <property type="entry name" value="Ribosomal_uL4_dom_sf"/>
</dbReference>
<dbReference type="AlphaFoldDB" id="A0A485PMZ0"/>
<sequence>FEAWDSLLQPGCFWKYVSWGPHVCTNQIRPPLAPQSKHNTEAICHLLCPGCLNLTSTGHSKSHCTKEVPELSLVVKDKGEGYKKIKEVVLLLKKLKAWNDMKKVYASQQMRAGKGKMKNCRHIQCRGPYIMYNEDNSIKTFRNIPGIT</sequence>
<evidence type="ECO:0000256" key="2">
    <source>
        <dbReference type="ARBA" id="ARBA00022980"/>
    </source>
</evidence>
<keyword evidence="2 4" id="KW-0689">Ribosomal protein</keyword>
<keyword evidence="5" id="KW-1185">Reference proteome</keyword>
<dbReference type="GO" id="GO:0005840">
    <property type="term" value="C:ribosome"/>
    <property type="evidence" value="ECO:0007669"/>
    <property type="project" value="UniProtKB-KW"/>
</dbReference>
<dbReference type="SUPFAM" id="SSF52166">
    <property type="entry name" value="Ribosomal protein L4"/>
    <property type="match status" value="1"/>
</dbReference>
<evidence type="ECO:0000313" key="4">
    <source>
        <dbReference type="EMBL" id="VFV45603.1"/>
    </source>
</evidence>
<dbReference type="GO" id="GO:0006412">
    <property type="term" value="P:translation"/>
    <property type="evidence" value="ECO:0007669"/>
    <property type="project" value="InterPro"/>
</dbReference>
<dbReference type="InterPro" id="IPR045240">
    <property type="entry name" value="Ribosomal_uL4_euk/arch"/>
</dbReference>
<dbReference type="GO" id="GO:0003735">
    <property type="term" value="F:structural constituent of ribosome"/>
    <property type="evidence" value="ECO:0007669"/>
    <property type="project" value="InterPro"/>
</dbReference>
<comment type="similarity">
    <text evidence="1">Belongs to the universal ribosomal protein uL4 family.</text>
</comment>
<dbReference type="Proteomes" id="UP000386466">
    <property type="component" value="Unassembled WGS sequence"/>
</dbReference>
<proteinExistence type="inferred from homology"/>
<accession>A0A485PMZ0</accession>
<evidence type="ECO:0000256" key="1">
    <source>
        <dbReference type="ARBA" id="ARBA00010528"/>
    </source>
</evidence>
<evidence type="ECO:0000256" key="3">
    <source>
        <dbReference type="ARBA" id="ARBA00023274"/>
    </source>
</evidence>
<keyword evidence="3" id="KW-0687">Ribonucleoprotein</keyword>
<organism evidence="4 5">
    <name type="scientific">Lynx pardinus</name>
    <name type="common">Iberian lynx</name>
    <name type="synonym">Felis pardina</name>
    <dbReference type="NCBI Taxonomy" id="191816"/>
    <lineage>
        <taxon>Eukaryota</taxon>
        <taxon>Metazoa</taxon>
        <taxon>Chordata</taxon>
        <taxon>Craniata</taxon>
        <taxon>Vertebrata</taxon>
        <taxon>Euteleostomi</taxon>
        <taxon>Mammalia</taxon>
        <taxon>Eutheria</taxon>
        <taxon>Laurasiatheria</taxon>
        <taxon>Carnivora</taxon>
        <taxon>Feliformia</taxon>
        <taxon>Felidae</taxon>
        <taxon>Felinae</taxon>
        <taxon>Lynx</taxon>
    </lineage>
</organism>
<dbReference type="Gene3D" id="3.40.1370.10">
    <property type="match status" value="1"/>
</dbReference>
<protein>
    <submittedName>
        <fullName evidence="4">60s ribosomal protein l4</fullName>
    </submittedName>
</protein>
<evidence type="ECO:0000313" key="5">
    <source>
        <dbReference type="Proteomes" id="UP000386466"/>
    </source>
</evidence>
<name>A0A485PMZ0_LYNPA</name>
<gene>
    <name evidence="4" type="ORF">LYPA_23C006202</name>
</gene>
<dbReference type="EMBL" id="CAAGRJ010037721">
    <property type="protein sequence ID" value="VFV45603.1"/>
    <property type="molecule type" value="Genomic_DNA"/>
</dbReference>
<feature type="non-terminal residue" evidence="4">
    <location>
        <position position="1"/>
    </location>
</feature>